<reference evidence="2 3" key="1">
    <citation type="submission" date="2018-11" db="EMBL/GenBank/DDBJ databases">
        <title>Bradyrhizobium sp. nov., isolated from effective nodules of peanut in China.</title>
        <authorList>
            <person name="Li Y."/>
        </authorList>
    </citation>
    <scope>NUCLEOTIDE SEQUENCE [LARGE SCALE GENOMIC DNA]</scope>
    <source>
        <strain evidence="2 3">CCBAU 51770</strain>
    </source>
</reference>
<comment type="caution">
    <text evidence="2">The sequence shown here is derived from an EMBL/GenBank/DDBJ whole genome shotgun (WGS) entry which is preliminary data.</text>
</comment>
<evidence type="ECO:0000313" key="3">
    <source>
        <dbReference type="Proteomes" id="UP000290174"/>
    </source>
</evidence>
<dbReference type="AlphaFoldDB" id="A0A4V1KVE1"/>
<proteinExistence type="predicted"/>
<keyword evidence="1" id="KW-0472">Membrane</keyword>
<name>A0A4V1KVE1_9BRAD</name>
<sequence>MVTVGVSLSTNGHGSDLKELALLVITLGGYLAGRLCGEREMRRGLMIIGSRGDGGRRAGDVGCLSRAMVGAGEMREWGVIVSTRSL</sequence>
<feature type="transmembrane region" description="Helical" evidence="1">
    <location>
        <begin position="20"/>
        <end position="37"/>
    </location>
</feature>
<protein>
    <submittedName>
        <fullName evidence="2">Uncharacterized protein</fullName>
    </submittedName>
</protein>
<dbReference type="Proteomes" id="UP000290174">
    <property type="component" value="Unassembled WGS sequence"/>
</dbReference>
<evidence type="ECO:0000313" key="2">
    <source>
        <dbReference type="EMBL" id="RXG88700.1"/>
    </source>
</evidence>
<keyword evidence="1" id="KW-0812">Transmembrane</keyword>
<organism evidence="2 3">
    <name type="scientific">Bradyrhizobium zhanjiangense</name>
    <dbReference type="NCBI Taxonomy" id="1325107"/>
    <lineage>
        <taxon>Bacteria</taxon>
        <taxon>Pseudomonadati</taxon>
        <taxon>Pseudomonadota</taxon>
        <taxon>Alphaproteobacteria</taxon>
        <taxon>Hyphomicrobiales</taxon>
        <taxon>Nitrobacteraceae</taxon>
        <taxon>Bradyrhizobium</taxon>
    </lineage>
</organism>
<evidence type="ECO:0000256" key="1">
    <source>
        <dbReference type="SAM" id="Phobius"/>
    </source>
</evidence>
<keyword evidence="1" id="KW-1133">Transmembrane helix</keyword>
<gene>
    <name evidence="2" type="ORF">EAS61_28910</name>
</gene>
<accession>A0A4V1KVE1</accession>
<dbReference type="EMBL" id="RKMK01000035">
    <property type="protein sequence ID" value="RXG88700.1"/>
    <property type="molecule type" value="Genomic_DNA"/>
</dbReference>